<feature type="compositionally biased region" description="Polar residues" evidence="8">
    <location>
        <begin position="242"/>
        <end position="254"/>
    </location>
</feature>
<evidence type="ECO:0000256" key="5">
    <source>
        <dbReference type="ARBA" id="ARBA00023159"/>
    </source>
</evidence>
<keyword evidence="5" id="KW-0010">Activator</keyword>
<feature type="region of interest" description="Disordered" evidence="8">
    <location>
        <begin position="472"/>
        <end position="518"/>
    </location>
</feature>
<feature type="compositionally biased region" description="Polar residues" evidence="8">
    <location>
        <begin position="294"/>
        <end position="306"/>
    </location>
</feature>
<evidence type="ECO:0000256" key="7">
    <source>
        <dbReference type="ARBA" id="ARBA00023242"/>
    </source>
</evidence>
<proteinExistence type="inferred from homology"/>
<keyword evidence="4" id="KW-0805">Transcription regulation</keyword>
<evidence type="ECO:0000259" key="9">
    <source>
        <dbReference type="Pfam" id="PF09816"/>
    </source>
</evidence>
<feature type="compositionally biased region" description="Low complexity" evidence="8">
    <location>
        <begin position="369"/>
        <end position="381"/>
    </location>
</feature>
<feature type="compositionally biased region" description="Pro residues" evidence="8">
    <location>
        <begin position="277"/>
        <end position="287"/>
    </location>
</feature>
<sequence>MSGRHTVSVGTSLSRALRARKGGASTKSSKLPEKDFFSFRYNFKPPSVDSTRPGVVEVQKGTDVTKVTVERASTHSSDGGHIFLGKEEPAKDVECILIWNEEDDTFTLEKLDSTVTLIYDRKTTHGRRLSPPGSSSRPSTTVSTPPYQTSASRPAKAPAPSDDLEAELNMLLEEDADGEPEDETTSFLVSSANAGTTKGKAPARNLNKPSTKASKPSRNTARNVSQMEQEEEDSEVDRPLAQSVSRRVPSTTKAAPTKPQPVKAPSPVKPPSRVISPPHPSLPPKPQVSPVVSKQTPAKINSTSVSSRKRDRPATQDDESMPKPSPPKRTKLPPPKSSTTKKPPPKEEEAFVLELPGTSSMPGLPPILSQPAVPVSEPPVEAQDDSEEEEWDDVIAPITNAGPSVPVVAPPPRNIQMEEIVPTASRTEDPYSQVVTLSEDEDVGMDDFEKSLHEELDNLDNIEEEDFLTAAMTASAPESQGGRPMSLNELAAAGAGGEADNIWGDDDDYSSSDDSDDD</sequence>
<comment type="subcellular location">
    <subcellularLocation>
        <location evidence="1">Nucleus</location>
    </subcellularLocation>
</comment>
<evidence type="ECO:0000256" key="4">
    <source>
        <dbReference type="ARBA" id="ARBA00023015"/>
    </source>
</evidence>
<feature type="compositionally biased region" description="Low complexity" evidence="8">
    <location>
        <begin position="129"/>
        <end position="161"/>
    </location>
</feature>
<dbReference type="EMBL" id="OZ037945">
    <property type="protein sequence ID" value="CAL1702104.1"/>
    <property type="molecule type" value="Genomic_DNA"/>
</dbReference>
<evidence type="ECO:0000256" key="2">
    <source>
        <dbReference type="ARBA" id="ARBA00007798"/>
    </source>
</evidence>
<evidence type="ECO:0000313" key="11">
    <source>
        <dbReference type="Proteomes" id="UP001497453"/>
    </source>
</evidence>
<evidence type="ECO:0000256" key="3">
    <source>
        <dbReference type="ARBA" id="ARBA00022553"/>
    </source>
</evidence>
<feature type="domain" description="Transcription elongation factor Eaf N-terminal" evidence="9">
    <location>
        <begin position="16"/>
        <end position="122"/>
    </location>
</feature>
<evidence type="ECO:0000256" key="1">
    <source>
        <dbReference type="ARBA" id="ARBA00004123"/>
    </source>
</evidence>
<keyword evidence="3" id="KW-0597">Phosphoprotein</keyword>
<accession>A0ABP1D5B5</accession>
<dbReference type="PANTHER" id="PTHR15970">
    <property type="entry name" value="ELL-ASSOCIATED FACTOR EAF"/>
    <property type="match status" value="1"/>
</dbReference>
<evidence type="ECO:0000313" key="10">
    <source>
        <dbReference type="EMBL" id="CAL1702104.1"/>
    </source>
</evidence>
<feature type="region of interest" description="Disordered" evidence="8">
    <location>
        <begin position="123"/>
        <end position="390"/>
    </location>
</feature>
<feature type="region of interest" description="Disordered" evidence="8">
    <location>
        <begin position="1"/>
        <end position="29"/>
    </location>
</feature>
<organism evidence="10 11">
    <name type="scientific">Somion occarium</name>
    <dbReference type="NCBI Taxonomy" id="3059160"/>
    <lineage>
        <taxon>Eukaryota</taxon>
        <taxon>Fungi</taxon>
        <taxon>Dikarya</taxon>
        <taxon>Basidiomycota</taxon>
        <taxon>Agaricomycotina</taxon>
        <taxon>Agaricomycetes</taxon>
        <taxon>Polyporales</taxon>
        <taxon>Cerrenaceae</taxon>
        <taxon>Somion</taxon>
    </lineage>
</organism>
<name>A0ABP1D5B5_9APHY</name>
<keyword evidence="7" id="KW-0539">Nucleus</keyword>
<dbReference type="InterPro" id="IPR019194">
    <property type="entry name" value="Tscrpt_elong_fac_Eaf_N"/>
</dbReference>
<dbReference type="InterPro" id="IPR027093">
    <property type="entry name" value="EAF_fam"/>
</dbReference>
<feature type="compositionally biased region" description="Pro residues" evidence="8">
    <location>
        <begin position="258"/>
        <end position="270"/>
    </location>
</feature>
<reference evidence="11" key="1">
    <citation type="submission" date="2024-04" db="EMBL/GenBank/DDBJ databases">
        <authorList>
            <person name="Shaw F."/>
            <person name="Minotto A."/>
        </authorList>
    </citation>
    <scope>NUCLEOTIDE SEQUENCE [LARGE SCALE GENOMIC DNA]</scope>
</reference>
<comment type="similarity">
    <text evidence="2">Belongs to the EAF family.</text>
</comment>
<protein>
    <recommendedName>
        <fullName evidence="9">Transcription elongation factor Eaf N-terminal domain-containing protein</fullName>
    </recommendedName>
</protein>
<feature type="compositionally biased region" description="Polar residues" evidence="8">
    <location>
        <begin position="207"/>
        <end position="227"/>
    </location>
</feature>
<dbReference type="Pfam" id="PF09816">
    <property type="entry name" value="EAF"/>
    <property type="match status" value="1"/>
</dbReference>
<gene>
    <name evidence="10" type="ORF">GFSPODELE1_LOCUS3880</name>
</gene>
<feature type="compositionally biased region" description="Acidic residues" evidence="8">
    <location>
        <begin position="162"/>
        <end position="184"/>
    </location>
</feature>
<keyword evidence="6" id="KW-0804">Transcription</keyword>
<keyword evidence="11" id="KW-1185">Reference proteome</keyword>
<feature type="compositionally biased region" description="Polar residues" evidence="8">
    <location>
        <begin position="185"/>
        <end position="196"/>
    </location>
</feature>
<evidence type="ECO:0000256" key="8">
    <source>
        <dbReference type="SAM" id="MobiDB-lite"/>
    </source>
</evidence>
<evidence type="ECO:0000256" key="6">
    <source>
        <dbReference type="ARBA" id="ARBA00023163"/>
    </source>
</evidence>
<feature type="compositionally biased region" description="Acidic residues" evidence="8">
    <location>
        <begin position="503"/>
        <end position="518"/>
    </location>
</feature>
<dbReference type="PANTHER" id="PTHR15970:SF2">
    <property type="entry name" value="ELL-ASSOCIATED FACTOR EAF"/>
    <property type="match status" value="1"/>
</dbReference>
<dbReference type="Proteomes" id="UP001497453">
    <property type="component" value="Chromosome 2"/>
</dbReference>